<dbReference type="EMBL" id="JBHSGQ010000007">
    <property type="protein sequence ID" value="MFC4726093.1"/>
    <property type="molecule type" value="Genomic_DNA"/>
</dbReference>
<dbReference type="RefSeq" id="WP_144254494.1">
    <property type="nucleotide sequence ID" value="NZ_CP163422.1"/>
</dbReference>
<sequence length="136" mass="15264">MRAPLHLPEGVYLQRLGDVYIFLDATSDRYVTLSKDQSRWFEEVRNMDATSSLSNIAEQFANRLVERGLLSQDAQQGKPLRESDVPATQSSVYDPVALDARGVSAREVAAILHAVASSWWLCHRHRSNVEAILRAV</sequence>
<name>A0ABV9NHR2_9PROT</name>
<keyword evidence="2" id="KW-1185">Reference proteome</keyword>
<organism evidence="1 2">
    <name type="scientific">Glycocaulis abyssi</name>
    <dbReference type="NCBI Taxonomy" id="1433403"/>
    <lineage>
        <taxon>Bacteria</taxon>
        <taxon>Pseudomonadati</taxon>
        <taxon>Pseudomonadota</taxon>
        <taxon>Alphaproteobacteria</taxon>
        <taxon>Maricaulales</taxon>
        <taxon>Maricaulaceae</taxon>
        <taxon>Glycocaulis</taxon>
    </lineage>
</organism>
<evidence type="ECO:0000313" key="2">
    <source>
        <dbReference type="Proteomes" id="UP001596024"/>
    </source>
</evidence>
<evidence type="ECO:0000313" key="1">
    <source>
        <dbReference type="EMBL" id="MFC4726093.1"/>
    </source>
</evidence>
<comment type="caution">
    <text evidence="1">The sequence shown here is derived from an EMBL/GenBank/DDBJ whole genome shotgun (WGS) entry which is preliminary data.</text>
</comment>
<proteinExistence type="predicted"/>
<reference evidence="2" key="1">
    <citation type="journal article" date="2019" name="Int. J. Syst. Evol. Microbiol.">
        <title>The Global Catalogue of Microorganisms (GCM) 10K type strain sequencing project: providing services to taxonomists for standard genome sequencing and annotation.</title>
        <authorList>
            <consortium name="The Broad Institute Genomics Platform"/>
            <consortium name="The Broad Institute Genome Sequencing Center for Infectious Disease"/>
            <person name="Wu L."/>
            <person name="Ma J."/>
        </authorList>
    </citation>
    <scope>NUCLEOTIDE SEQUENCE [LARGE SCALE GENOMIC DNA]</scope>
    <source>
        <strain evidence="2">CCUG 62981</strain>
    </source>
</reference>
<dbReference type="Proteomes" id="UP001596024">
    <property type="component" value="Unassembled WGS sequence"/>
</dbReference>
<accession>A0ABV9NHR2</accession>
<protein>
    <submittedName>
        <fullName evidence="1">Uncharacterized protein</fullName>
    </submittedName>
</protein>
<gene>
    <name evidence="1" type="ORF">ACFPB0_12395</name>
</gene>